<gene>
    <name evidence="9" type="ORF">FVE85_1127</name>
</gene>
<comment type="subcellular location">
    <subcellularLocation>
        <location evidence="1">Cytoplasm</location>
        <location evidence="1">Cytoskeleton</location>
        <location evidence="1">Microtubule organizing center</location>
        <location evidence="1">Centrosome</location>
    </subcellularLocation>
</comment>
<dbReference type="PANTHER" id="PTHR44281:SF2">
    <property type="entry name" value="SPINDLE ASSEMBLY ABNORMAL PROTEIN 6 HOMOLOG"/>
    <property type="match status" value="1"/>
</dbReference>
<evidence type="ECO:0000256" key="2">
    <source>
        <dbReference type="ARBA" id="ARBA00022490"/>
    </source>
</evidence>
<sequence length="562" mass="61907">MVCVRERTVWFTVGAMERAVLLDDRAEQLVCDVQLSAYRQDGAAVAPVVSVSEVSGMTMAELRCVLLRDTARDVLCMYVLSAEDATVGQAYPAKYSAQAALLFWECTAALYHDFKAKQALRVRYNALHLHVARLLHLAADPDSSYRAILLSADQHERQGNDDVDAHAQLLIIELGEFKAINHITIPLVRADDHYMRRYLGRKLELAFQKIEQFQEQNAQLGDELRCAKQELRSVEEQSRIHRQHMAQAESEHTALSKERDELMAMVATLKESQQVLESTLALSRAATVDLEAEKQRTASLEGAVQERTNLVEALRARVDQAERERDEMRAENVQLASRLADAMAQVQDRKHDHDELSALNNELQIRVTELEASHASQESILASADQEARARDAELAELRKRADAAIAGHDLHAAELASLREQLAQAQSEIRHLQRNSANDQRVISWLNRELNISARASTASRGATNELRVPIPSSRRGAAGHPAVEKAHSEFAEKELEVVGSAVKTAGETVYGGVKAAGEAVIHGGEAVVHGLEGMPAHMGLPGTETPPAAAAEKTVGTEDK</sequence>
<evidence type="ECO:0000256" key="7">
    <source>
        <dbReference type="SAM" id="MobiDB-lite"/>
    </source>
</evidence>
<feature type="domain" description="Spindle assembly abnormal protein 6 N-terminal" evidence="8">
    <location>
        <begin position="102"/>
        <end position="187"/>
    </location>
</feature>
<evidence type="ECO:0000256" key="3">
    <source>
        <dbReference type="ARBA" id="ARBA00023054"/>
    </source>
</evidence>
<dbReference type="GO" id="GO:0005813">
    <property type="term" value="C:centrosome"/>
    <property type="evidence" value="ECO:0007669"/>
    <property type="project" value="UniProtKB-SubCell"/>
</dbReference>
<feature type="coiled-coil region" evidence="6">
    <location>
        <begin position="203"/>
        <end position="265"/>
    </location>
</feature>
<accession>A0A5J4Z246</accession>
<name>A0A5J4Z246_PORPP</name>
<keyword evidence="4" id="KW-0206">Cytoskeleton</keyword>
<feature type="compositionally biased region" description="Low complexity" evidence="7">
    <location>
        <begin position="545"/>
        <end position="554"/>
    </location>
</feature>
<dbReference type="InterPro" id="IPR038558">
    <property type="entry name" value="SAS-6_N_sf"/>
</dbReference>
<evidence type="ECO:0000313" key="10">
    <source>
        <dbReference type="Proteomes" id="UP000324585"/>
    </source>
</evidence>
<evidence type="ECO:0000256" key="5">
    <source>
        <dbReference type="ARBA" id="ARBA00023306"/>
    </source>
</evidence>
<feature type="region of interest" description="Disordered" evidence="7">
    <location>
        <begin position="541"/>
        <end position="562"/>
    </location>
</feature>
<dbReference type="PANTHER" id="PTHR44281">
    <property type="entry name" value="SPINDLE ASSEMBLY ABNORMAL PROTEIN 6 HOMOLOG"/>
    <property type="match status" value="1"/>
</dbReference>
<comment type="caution">
    <text evidence="9">The sequence shown here is derived from an EMBL/GenBank/DDBJ whole genome shotgun (WGS) entry which is preliminary data.</text>
</comment>
<keyword evidence="5" id="KW-0131">Cell cycle</keyword>
<evidence type="ECO:0000313" key="9">
    <source>
        <dbReference type="EMBL" id="KAA8497398.1"/>
    </source>
</evidence>
<evidence type="ECO:0000256" key="6">
    <source>
        <dbReference type="SAM" id="Coils"/>
    </source>
</evidence>
<feature type="coiled-coil region" evidence="6">
    <location>
        <begin position="304"/>
        <end position="443"/>
    </location>
</feature>
<organism evidence="9 10">
    <name type="scientific">Porphyridium purpureum</name>
    <name type="common">Red alga</name>
    <name type="synonym">Porphyridium cruentum</name>
    <dbReference type="NCBI Taxonomy" id="35688"/>
    <lineage>
        <taxon>Eukaryota</taxon>
        <taxon>Rhodophyta</taxon>
        <taxon>Bangiophyceae</taxon>
        <taxon>Porphyridiales</taxon>
        <taxon>Porphyridiaceae</taxon>
        <taxon>Porphyridium</taxon>
    </lineage>
</organism>
<proteinExistence type="predicted"/>
<keyword evidence="3 6" id="KW-0175">Coiled coil</keyword>
<dbReference type="Gene3D" id="2.170.210.20">
    <property type="entry name" value="Spindle assembly abnormal protein 6, N-terminal domain"/>
    <property type="match status" value="1"/>
</dbReference>
<protein>
    <recommendedName>
        <fullName evidence="8">Spindle assembly abnormal protein 6 N-terminal domain-containing protein</fullName>
    </recommendedName>
</protein>
<keyword evidence="2" id="KW-0963">Cytoplasm</keyword>
<reference evidence="10" key="1">
    <citation type="journal article" date="2019" name="Nat. Commun.">
        <title>Expansion of phycobilisome linker gene families in mesophilic red algae.</title>
        <authorList>
            <person name="Lee J."/>
            <person name="Kim D."/>
            <person name="Bhattacharya D."/>
            <person name="Yoon H.S."/>
        </authorList>
    </citation>
    <scope>NUCLEOTIDE SEQUENCE [LARGE SCALE GENOMIC DNA]</scope>
    <source>
        <strain evidence="10">CCMP 1328</strain>
    </source>
</reference>
<dbReference type="Proteomes" id="UP000324585">
    <property type="component" value="Unassembled WGS sequence"/>
</dbReference>
<evidence type="ECO:0000256" key="4">
    <source>
        <dbReference type="ARBA" id="ARBA00023212"/>
    </source>
</evidence>
<dbReference type="EMBL" id="VRMN01000002">
    <property type="protein sequence ID" value="KAA8497398.1"/>
    <property type="molecule type" value="Genomic_DNA"/>
</dbReference>
<evidence type="ECO:0000259" key="8">
    <source>
        <dbReference type="Pfam" id="PF16531"/>
    </source>
</evidence>
<dbReference type="AlphaFoldDB" id="A0A5J4Z246"/>
<dbReference type="Pfam" id="PF16531">
    <property type="entry name" value="SAS-6_N"/>
    <property type="match status" value="1"/>
</dbReference>
<keyword evidence="10" id="KW-1185">Reference proteome</keyword>
<dbReference type="InterPro" id="IPR032396">
    <property type="entry name" value="SAS-6_N"/>
</dbReference>
<evidence type="ECO:0000256" key="1">
    <source>
        <dbReference type="ARBA" id="ARBA00004300"/>
    </source>
</evidence>